<protein>
    <submittedName>
        <fullName evidence="1">Uncharacterized protein</fullName>
    </submittedName>
</protein>
<comment type="caution">
    <text evidence="1">The sequence shown here is derived from an EMBL/GenBank/DDBJ whole genome shotgun (WGS) entry which is preliminary data.</text>
</comment>
<dbReference type="EMBL" id="BAAATE010000026">
    <property type="protein sequence ID" value="GAA2685443.1"/>
    <property type="molecule type" value="Genomic_DNA"/>
</dbReference>
<sequence length="1263" mass="130398">MANGPISRAEVELILDFDGLSEELREGLEQRVKAAAAVAAKELSKVEKAASQVGSTTQRSGRAAQVAIDSVQSSAKTATTELNKTAKASQKVGESVRGIGDGGRGGLRNLLRDLAGLPPMTERAVRGLTFTRQAIISAIAAAAGLGPAFAAAGAAAGAFGLFAVPTIAKVIKAQTEMADEWQSLTKDQKIAAVSTDALVQEYKELSAALAPDVLRVYNAALTETRELLPELVPLASSVTDALTDAVNTLGDGFDSTRAREFFDFLEASAPVAIDGIVSIVQDGGAAAASLIQALAPLAPVVGGLASGVLQLLTAVSDLSPELVQLVVTAVALKGPVSAVGGAFTSTAGKTKSFLKDTKGASLATKALTAAASAGPNVYLAGAAALGVLAVSLSMAKTRGEELVDSIQAQNLAIRNNVAGYQNANKVLAAQVAPTEERIALALKAVNQDLNANTVALAQGALAQRGLNDANSAALAGLERNRVALQNIDAGAKAVASTYGITTQQAIALADAVGVDLSTGISNSGNLSADAAGKFAAYAAAVQAAQNPTLAIQTAFANTANEALNLTDRVKALQTAFDLTINPSLALFTATTRVRDAFAAAAKVMKDSDASSQARRVALQNLVTTLRDQANAEFTANQSVNATKAAFDRQLPTLLALAGNSRSARDLVRELGAALTGAKTAADRAGTSLGGAGQKAAASASGISEAARQAGVLDQRAQGAAGKVANLAVQAQGAGGSAAAAAPKVSNLAKSINGLKSKTVTVRANTAPAQAAVQSFIRNSSGQIVDVELRIGRTTARAGATGGMAQELGYRTFPGFASGGKLRGPGTGTSDSILARLSTGEFVVNAKATRRYEDLLRAINSNKFASGGKVGDRLPRYASGGIIRGGSAVIDLGELLGADLARGLRRSQRAIDAALGKISKSVKDKLAEVLRTVSGDFVRNLVAASPEEINRQLRDLQRSITAALKKTNTKVDNLLVARLQTLNSALSKLATERDRIAATLEKATQTAADVAERARSSAALSTLSEEERATPEGIAAALRNRLKAIDEFQADVQRLQKRGLDKSLIEQLVTGGPDQSGTVADTLSRASAATLREINSLQRRINTNSKFFGQQSADFLYDAGVNAGRGFLTGLKSQEKEIKALMAEIAKTVSATVKKELKIKSPSGVLRADGRNTARGYLLGLKDIAPQVEAATARLVAPIEPARTPAFRPAREASAAARRVTPRTQPPSAQNVRDFTINNHFHQVMTSANEIVAEQERRMAAALR</sequence>
<reference evidence="1 2" key="1">
    <citation type="journal article" date="2019" name="Int. J. Syst. Evol. Microbiol.">
        <title>The Global Catalogue of Microorganisms (GCM) 10K type strain sequencing project: providing services to taxonomists for standard genome sequencing and annotation.</title>
        <authorList>
            <consortium name="The Broad Institute Genomics Platform"/>
            <consortium name="The Broad Institute Genome Sequencing Center for Infectious Disease"/>
            <person name="Wu L."/>
            <person name="Ma J."/>
        </authorList>
    </citation>
    <scope>NUCLEOTIDE SEQUENCE [LARGE SCALE GENOMIC DNA]</scope>
    <source>
        <strain evidence="1 2">JCM 6835</strain>
    </source>
</reference>
<dbReference type="Proteomes" id="UP001501666">
    <property type="component" value="Unassembled WGS sequence"/>
</dbReference>
<proteinExistence type="predicted"/>
<evidence type="ECO:0000313" key="2">
    <source>
        <dbReference type="Proteomes" id="UP001501666"/>
    </source>
</evidence>
<name>A0ABN3SUR5_9ACTN</name>
<gene>
    <name evidence="1" type="ORF">GCM10010412_072460</name>
</gene>
<organism evidence="1 2">
    <name type="scientific">Nonomuraea recticatena</name>
    <dbReference type="NCBI Taxonomy" id="46178"/>
    <lineage>
        <taxon>Bacteria</taxon>
        <taxon>Bacillati</taxon>
        <taxon>Actinomycetota</taxon>
        <taxon>Actinomycetes</taxon>
        <taxon>Streptosporangiales</taxon>
        <taxon>Streptosporangiaceae</taxon>
        <taxon>Nonomuraea</taxon>
    </lineage>
</organism>
<keyword evidence="2" id="KW-1185">Reference proteome</keyword>
<dbReference type="RefSeq" id="WP_346152863.1">
    <property type="nucleotide sequence ID" value="NZ_BAAATE010000026.1"/>
</dbReference>
<accession>A0ABN3SUR5</accession>
<evidence type="ECO:0000313" key="1">
    <source>
        <dbReference type="EMBL" id="GAA2685443.1"/>
    </source>
</evidence>